<dbReference type="EnsemblMetazoa" id="Aqu2.1.22852_001">
    <property type="protein sequence ID" value="Aqu2.1.22852_001"/>
    <property type="gene ID" value="Aqu2.1.22852"/>
</dbReference>
<sequence length="95" mass="11104">MFTSFWKKVTSRQSQLEFNSTSPVGGLFIDESSAHLYFGGYLEDNKNDEDEEDIVDKSSDNCTRQYKALRLTCKFSSSENMRKLRENEEITTEWI</sequence>
<dbReference type="InParanoid" id="A0A1X7U4L3"/>
<accession>A0A1X7U4L3</accession>
<evidence type="ECO:0000313" key="1">
    <source>
        <dbReference type="EnsemblMetazoa" id="Aqu2.1.22852_001"/>
    </source>
</evidence>
<organism evidence="1">
    <name type="scientific">Amphimedon queenslandica</name>
    <name type="common">Sponge</name>
    <dbReference type="NCBI Taxonomy" id="400682"/>
    <lineage>
        <taxon>Eukaryota</taxon>
        <taxon>Metazoa</taxon>
        <taxon>Porifera</taxon>
        <taxon>Demospongiae</taxon>
        <taxon>Heteroscleromorpha</taxon>
        <taxon>Haplosclerida</taxon>
        <taxon>Niphatidae</taxon>
        <taxon>Amphimedon</taxon>
    </lineage>
</organism>
<protein>
    <submittedName>
        <fullName evidence="1">Uncharacterized protein</fullName>
    </submittedName>
</protein>
<name>A0A1X7U4L3_AMPQE</name>
<proteinExistence type="predicted"/>
<dbReference type="AlphaFoldDB" id="A0A1X7U4L3"/>
<reference evidence="1" key="1">
    <citation type="submission" date="2017-05" db="UniProtKB">
        <authorList>
            <consortium name="EnsemblMetazoa"/>
        </authorList>
    </citation>
    <scope>IDENTIFICATION</scope>
</reference>